<evidence type="ECO:0000256" key="11">
    <source>
        <dbReference type="SAM" id="SignalP"/>
    </source>
</evidence>
<evidence type="ECO:0000256" key="5">
    <source>
        <dbReference type="ARBA" id="ARBA00022737"/>
    </source>
</evidence>
<dbReference type="InterPro" id="IPR001881">
    <property type="entry name" value="EGF-like_Ca-bd_dom"/>
</dbReference>
<evidence type="ECO:0000313" key="14">
    <source>
        <dbReference type="Proteomes" id="UP000694722"/>
    </source>
</evidence>
<keyword evidence="8" id="KW-0325">Glycoprotein</keyword>
<keyword evidence="6" id="KW-0106">Calcium</keyword>
<dbReference type="SMART" id="SM00179">
    <property type="entry name" value="EGF_CA"/>
    <property type="match status" value="5"/>
</dbReference>
<evidence type="ECO:0000256" key="3">
    <source>
        <dbReference type="ARBA" id="ARBA00022536"/>
    </source>
</evidence>
<evidence type="ECO:0000259" key="12">
    <source>
        <dbReference type="PROSITE" id="PS50026"/>
    </source>
</evidence>
<dbReference type="Pfam" id="PF12947">
    <property type="entry name" value="EGF_3"/>
    <property type="match status" value="1"/>
</dbReference>
<dbReference type="InterPro" id="IPR049883">
    <property type="entry name" value="NOTCH1_EGF-like"/>
</dbReference>
<keyword evidence="5" id="KW-0677">Repeat</keyword>
<dbReference type="Proteomes" id="UP000694571">
    <property type="component" value="Unplaced"/>
</dbReference>
<dbReference type="InterPro" id="IPR052071">
    <property type="entry name" value="SCUB_EGF-like_domain"/>
</dbReference>
<dbReference type="Pfam" id="PF14670">
    <property type="entry name" value="FXa_inhibition"/>
    <property type="match status" value="3"/>
</dbReference>
<feature type="disulfide bond" evidence="9">
    <location>
        <begin position="403"/>
        <end position="413"/>
    </location>
</feature>
<feature type="signal peptide" evidence="11">
    <location>
        <begin position="1"/>
        <end position="32"/>
    </location>
</feature>
<dbReference type="Ensembl" id="ENSSSCT00040035345.1">
    <property type="protein sequence ID" value="ENSSSCP00040014656.1"/>
    <property type="gene ID" value="ENSSSCG00040026307.1"/>
</dbReference>
<feature type="region of interest" description="Disordered" evidence="10">
    <location>
        <begin position="62"/>
        <end position="115"/>
    </location>
</feature>
<protein>
    <recommendedName>
        <fullName evidence="12">EGF-like domain-containing protein</fullName>
    </recommendedName>
</protein>
<dbReference type="InterPro" id="IPR009030">
    <property type="entry name" value="Growth_fac_rcpt_cys_sf"/>
</dbReference>
<dbReference type="PROSITE" id="PS50026">
    <property type="entry name" value="EGF_3"/>
    <property type="match status" value="3"/>
</dbReference>
<comment type="subcellular location">
    <subcellularLocation>
        <location evidence="1">Secreted</location>
    </subcellularLocation>
</comment>
<dbReference type="Pfam" id="PF07645">
    <property type="entry name" value="EGF_CA"/>
    <property type="match status" value="1"/>
</dbReference>
<dbReference type="PROSITE" id="PS01187">
    <property type="entry name" value="EGF_CA"/>
    <property type="match status" value="2"/>
</dbReference>
<dbReference type="InterPro" id="IPR000742">
    <property type="entry name" value="EGF"/>
</dbReference>
<evidence type="ECO:0000256" key="6">
    <source>
        <dbReference type="ARBA" id="ARBA00022837"/>
    </source>
</evidence>
<evidence type="ECO:0000256" key="9">
    <source>
        <dbReference type="PROSITE-ProRule" id="PRU00076"/>
    </source>
</evidence>
<dbReference type="InterPro" id="IPR024731">
    <property type="entry name" value="NELL2-like_EGF"/>
</dbReference>
<dbReference type="InterPro" id="IPR000152">
    <property type="entry name" value="EGF-type_Asp/Asn_hydroxyl_site"/>
</dbReference>
<proteinExistence type="predicted"/>
<dbReference type="GO" id="GO:0005509">
    <property type="term" value="F:calcium ion binding"/>
    <property type="evidence" value="ECO:0007669"/>
    <property type="project" value="InterPro"/>
</dbReference>
<evidence type="ECO:0000256" key="1">
    <source>
        <dbReference type="ARBA" id="ARBA00004613"/>
    </source>
</evidence>
<dbReference type="PROSITE" id="PS01186">
    <property type="entry name" value="EGF_2"/>
    <property type="match status" value="3"/>
</dbReference>
<dbReference type="AlphaFoldDB" id="A0A8D1DYY4"/>
<keyword evidence="2" id="KW-0964">Secreted</keyword>
<dbReference type="GO" id="GO:0005576">
    <property type="term" value="C:extracellular region"/>
    <property type="evidence" value="ECO:0007669"/>
    <property type="project" value="UniProtKB-SubCell"/>
</dbReference>
<evidence type="ECO:0000256" key="8">
    <source>
        <dbReference type="ARBA" id="ARBA00023180"/>
    </source>
</evidence>
<dbReference type="FunFam" id="2.10.25.10:FF:000256">
    <property type="entry name" value="Signal peptide, CUB domain and EGF like domain containing 2"/>
    <property type="match status" value="1"/>
</dbReference>
<dbReference type="SUPFAM" id="SSF57196">
    <property type="entry name" value="EGF/Laminin"/>
    <property type="match status" value="3"/>
</dbReference>
<feature type="domain" description="EGF-like" evidence="12">
    <location>
        <begin position="198"/>
        <end position="234"/>
    </location>
</feature>
<evidence type="ECO:0000256" key="7">
    <source>
        <dbReference type="ARBA" id="ARBA00023157"/>
    </source>
</evidence>
<evidence type="ECO:0000256" key="4">
    <source>
        <dbReference type="ARBA" id="ARBA00022729"/>
    </source>
</evidence>
<dbReference type="SMART" id="SM00181">
    <property type="entry name" value="EGF"/>
    <property type="match status" value="6"/>
</dbReference>
<accession>A0A8D1DYY4</accession>
<feature type="chain" id="PRO_5044686147" description="EGF-like domain-containing protein" evidence="11">
    <location>
        <begin position="33"/>
        <end position="452"/>
    </location>
</feature>
<feature type="domain" description="EGF-like" evidence="12">
    <location>
        <begin position="399"/>
        <end position="437"/>
    </location>
</feature>
<sequence length="452" mass="47644">MGGAGRRRGGAARALLPLLLSLPLLLLLRAAGQPGPGPPEEGECPSAGRTWRGAGAAAGFRVSCSPGALPQAGPRRRPRTGLRPGAWGHGRPRPRPPPRPRWPCPRRASGLRGERAGRPRLPCSFADVDGYAQGVDDCHTNALCQNTPTSHKCSCGPGYQGEGRRCEGKDSAQAVSATLCTRLSGRFHAAHEGRDCLDADECLRDNGGCQHSCVNLMGSYECRCKEGFFLSDNQHTCIHHSEGTSALPGWGAPLRIPRPPVTLGRNMQAESPGRDEQAGLTCGHGNGGCQHSCEDTAAGPECSCHPQSELHVDGRSCPETCAVGNGGCDRTCKDTATGVRCSCPVGFTLQPDGKTCRDVDECQTRNGGCDHVCRNTAGSFDCSCRKGFKLLTDEKSCQDVDECSLERTCDHSCINRPGSFACACNAGYTLYGFTHCGGEWNPPGSGEAGPAS</sequence>
<comment type="caution">
    <text evidence="9">Lacks conserved residue(s) required for the propagation of feature annotation.</text>
</comment>
<feature type="domain" description="EGF-like" evidence="12">
    <location>
        <begin position="127"/>
        <end position="167"/>
    </location>
</feature>
<evidence type="ECO:0000256" key="2">
    <source>
        <dbReference type="ARBA" id="ARBA00022525"/>
    </source>
</evidence>
<dbReference type="Proteomes" id="UP000694722">
    <property type="component" value="Unplaced"/>
</dbReference>
<organism evidence="13 14">
    <name type="scientific">Sus scrofa</name>
    <name type="common">Pig</name>
    <dbReference type="NCBI Taxonomy" id="9823"/>
    <lineage>
        <taxon>Eukaryota</taxon>
        <taxon>Metazoa</taxon>
        <taxon>Chordata</taxon>
        <taxon>Craniata</taxon>
        <taxon>Vertebrata</taxon>
        <taxon>Euteleostomi</taxon>
        <taxon>Mammalia</taxon>
        <taxon>Eutheria</taxon>
        <taxon>Laurasiatheria</taxon>
        <taxon>Artiodactyla</taxon>
        <taxon>Suina</taxon>
        <taxon>Suidae</taxon>
        <taxon>Sus</taxon>
    </lineage>
</organism>
<evidence type="ECO:0000256" key="10">
    <source>
        <dbReference type="SAM" id="MobiDB-lite"/>
    </source>
</evidence>
<name>A0A8D1DYY4_PIG</name>
<dbReference type="FunFam" id="2.10.25.10:FF:000030">
    <property type="entry name" value="Signal peptide, CUB domain and EGF-like domain-containing 2"/>
    <property type="match status" value="1"/>
</dbReference>
<dbReference type="SUPFAM" id="SSF57184">
    <property type="entry name" value="Growth factor receptor domain"/>
    <property type="match status" value="1"/>
</dbReference>
<keyword evidence="3 9" id="KW-0245">EGF-like domain</keyword>
<evidence type="ECO:0000313" key="13">
    <source>
        <dbReference type="Ensembl" id="ENSSSCP00040014656.1"/>
    </source>
</evidence>
<dbReference type="Gene3D" id="2.10.25.10">
    <property type="entry name" value="Laminin"/>
    <property type="match status" value="6"/>
</dbReference>
<dbReference type="PANTHER" id="PTHR24046:SF3">
    <property type="entry name" value="SIGNAL PEPTIDE, CUB AND EGF-LIKE DOMAIN-CONTAINING PROTEIN 2"/>
    <property type="match status" value="1"/>
</dbReference>
<dbReference type="Ensembl" id="ENSSSCT00050059430.1">
    <property type="protein sequence ID" value="ENSSSCP00050025541.1"/>
    <property type="gene ID" value="ENSSSCG00050043655.1"/>
</dbReference>
<dbReference type="PROSITE" id="PS00010">
    <property type="entry name" value="ASX_HYDROXYL"/>
    <property type="match status" value="3"/>
</dbReference>
<dbReference type="InterPro" id="IPR018097">
    <property type="entry name" value="EGF_Ca-bd_CS"/>
</dbReference>
<dbReference type="FunFam" id="2.10.25.10:FF:000028">
    <property type="entry name" value="Signal peptide, CUB domain and EGF-like domain-containing 2"/>
    <property type="match status" value="1"/>
</dbReference>
<reference evidence="13" key="1">
    <citation type="submission" date="2025-05" db="UniProtKB">
        <authorList>
            <consortium name="Ensembl"/>
        </authorList>
    </citation>
    <scope>IDENTIFICATION</scope>
</reference>
<dbReference type="FunFam" id="2.10.25.10:FF:000008">
    <property type="entry name" value="Signal peptide, CUB domain, EGF-like 2"/>
    <property type="match status" value="2"/>
</dbReference>
<keyword evidence="4 11" id="KW-0732">Signal</keyword>
<dbReference type="PANTHER" id="PTHR24046">
    <property type="entry name" value="SIGNAL PEPTIDE, CUB AND EGF-LIKE DOMAIN-CONTAINING"/>
    <property type="match status" value="1"/>
</dbReference>
<keyword evidence="7 9" id="KW-1015">Disulfide bond</keyword>